<comment type="similarity">
    <text evidence="1">Belongs to the CDC123 family.</text>
</comment>
<accession>L8H885</accession>
<dbReference type="RefSeq" id="XP_004344064.1">
    <property type="nucleotide sequence ID" value="XM_004344014.1"/>
</dbReference>
<proteinExistence type="inferred from homology"/>
<dbReference type="OrthoDB" id="360540at2759"/>
<dbReference type="Proteomes" id="UP000011083">
    <property type="component" value="Unassembled WGS sequence"/>
</dbReference>
<dbReference type="EMBL" id="KB007909">
    <property type="protein sequence ID" value="ELR20661.1"/>
    <property type="molecule type" value="Genomic_DNA"/>
</dbReference>
<dbReference type="VEuPathDB" id="AmoebaDB:ACA1_054060"/>
<evidence type="ECO:0000313" key="4">
    <source>
        <dbReference type="Proteomes" id="UP000011083"/>
    </source>
</evidence>
<evidence type="ECO:0000313" key="3">
    <source>
        <dbReference type="EMBL" id="ELR20661.1"/>
    </source>
</evidence>
<feature type="region of interest" description="Disordered" evidence="2">
    <location>
        <begin position="556"/>
        <end position="606"/>
    </location>
</feature>
<dbReference type="Pfam" id="PF07065">
    <property type="entry name" value="D123"/>
    <property type="match status" value="1"/>
</dbReference>
<dbReference type="GO" id="GO:0005737">
    <property type="term" value="C:cytoplasm"/>
    <property type="evidence" value="ECO:0007669"/>
    <property type="project" value="TreeGrafter"/>
</dbReference>
<dbReference type="AlphaFoldDB" id="L8H885"/>
<feature type="compositionally biased region" description="Low complexity" evidence="2">
    <location>
        <begin position="559"/>
        <end position="606"/>
    </location>
</feature>
<name>L8H885_ACACF</name>
<evidence type="ECO:0000256" key="2">
    <source>
        <dbReference type="SAM" id="MobiDB-lite"/>
    </source>
</evidence>
<organism evidence="3 4">
    <name type="scientific">Acanthamoeba castellanii (strain ATCC 30010 / Neff)</name>
    <dbReference type="NCBI Taxonomy" id="1257118"/>
    <lineage>
        <taxon>Eukaryota</taxon>
        <taxon>Amoebozoa</taxon>
        <taxon>Discosea</taxon>
        <taxon>Longamoebia</taxon>
        <taxon>Centramoebida</taxon>
        <taxon>Acanthamoebidae</taxon>
        <taxon>Acanthamoeba</taxon>
    </lineage>
</organism>
<dbReference type="PANTHER" id="PTHR15323:SF6">
    <property type="entry name" value="CELL DIVISION CYCLE PROTEIN 123 HOMOLOG"/>
    <property type="match status" value="1"/>
</dbReference>
<dbReference type="GeneID" id="14921530"/>
<reference evidence="3 4" key="1">
    <citation type="journal article" date="2013" name="Genome Biol.">
        <title>Genome of Acanthamoeba castellanii highlights extensive lateral gene transfer and early evolution of tyrosine kinase signaling.</title>
        <authorList>
            <person name="Clarke M."/>
            <person name="Lohan A.J."/>
            <person name="Liu B."/>
            <person name="Lagkouvardos I."/>
            <person name="Roy S."/>
            <person name="Zafar N."/>
            <person name="Bertelli C."/>
            <person name="Schilde C."/>
            <person name="Kianianmomeni A."/>
            <person name="Burglin T.R."/>
            <person name="Frech C."/>
            <person name="Turcotte B."/>
            <person name="Kopec K.O."/>
            <person name="Synnott J.M."/>
            <person name="Choo C."/>
            <person name="Paponov I."/>
            <person name="Finkler A."/>
            <person name="Soon Heng Tan C."/>
            <person name="Hutchins A.P."/>
            <person name="Weinmeier T."/>
            <person name="Rattei T."/>
            <person name="Chu J.S."/>
            <person name="Gimenez G."/>
            <person name="Irimia M."/>
            <person name="Rigden D.J."/>
            <person name="Fitzpatrick D.A."/>
            <person name="Lorenzo-Morales J."/>
            <person name="Bateman A."/>
            <person name="Chiu C.H."/>
            <person name="Tang P."/>
            <person name="Hegemann P."/>
            <person name="Fromm H."/>
            <person name="Raoult D."/>
            <person name="Greub G."/>
            <person name="Miranda-Saavedra D."/>
            <person name="Chen N."/>
            <person name="Nash P."/>
            <person name="Ginger M.L."/>
            <person name="Horn M."/>
            <person name="Schaap P."/>
            <person name="Caler L."/>
            <person name="Loftus B."/>
        </authorList>
    </citation>
    <scope>NUCLEOTIDE SEQUENCE [LARGE SCALE GENOMIC DNA]</scope>
    <source>
        <strain evidence="3 4">Neff</strain>
    </source>
</reference>
<dbReference type="KEGG" id="acan:ACA1_054060"/>
<keyword evidence="4" id="KW-1185">Reference proteome</keyword>
<dbReference type="PANTHER" id="PTHR15323">
    <property type="entry name" value="D123 PROTEIN"/>
    <property type="match status" value="1"/>
</dbReference>
<protein>
    <submittedName>
        <fullName evidence="3">Uncharacterized protein</fullName>
    </submittedName>
</protein>
<dbReference type="InterPro" id="IPR009772">
    <property type="entry name" value="CDC123"/>
</dbReference>
<evidence type="ECO:0000256" key="1">
    <source>
        <dbReference type="ARBA" id="ARBA00011047"/>
    </source>
</evidence>
<gene>
    <name evidence="3" type="ORF">ACA1_054060</name>
</gene>
<sequence length="606" mass="66501">MEVATKEAKSAGGWLEGRTKFILQYALETWYEPLKEYTPRTMFVTLSRPQQAALYALCLQQPKESPEAPTDEDYGARLAATMACLAPEQRELVEEVVAEVGRAIAEFGGEAFVKLSTRSPKDAVTGCVNKRMEAHLTREMERSDGTPNGDSVAFVTASRHAFRVTSGEEAVDLLAQSSRVMEDLMKFLDLPEDLGLPFNVIVREWSDMRPEMEFRVFVKNKQITAISQYCYYQYFPDLPAARENIRRQIFELWARIAHLVPQFGDTGACLFTWRDPDRGGRNTRGPAALFILPATATNFTNLSPSALAIVSNSITDEEVNVTFSSAAIASLAGGVWVQDFNFTYSNALDVVDSHAASALISLLVASGTKHCTSGLCLRDVHEAWARGAIERGVEEREAGNAFSDTASNPGGVVQQLVGNLGWGQFTMKKRPDNSSAILFKAATAVAKTAFSDLVARNARNVDGLMQKKNLQGLIDLSYDLDVTPLLAKLQKFAPTEALTIIFTQAFIQSFRFVMPDATLNPTGEVLEELAWRYERMSVFYDPGFKSTRQAFVGENNYYPTRSASPSRSHTPSRSPTSSPTSTPSPTTSPTSTPSPSPSTSSISSTS</sequence>